<reference evidence="6" key="1">
    <citation type="journal article" date="2020" name="Nat. Commun.">
        <title>Genome sequence of the cluster root forming white lupin.</title>
        <authorList>
            <person name="Hufnagel B."/>
            <person name="Marques A."/>
            <person name="Soriano A."/>
            <person name="Marques L."/>
            <person name="Divol F."/>
            <person name="Doumas P."/>
            <person name="Sallet E."/>
            <person name="Mancinotti D."/>
            <person name="Carrere S."/>
            <person name="Marande W."/>
            <person name="Arribat S."/>
            <person name="Keller J."/>
            <person name="Huneau C."/>
            <person name="Blein T."/>
            <person name="Aime D."/>
            <person name="Laguerre M."/>
            <person name="Taylor J."/>
            <person name="Schubert V."/>
            <person name="Nelson M."/>
            <person name="Geu-Flores F."/>
            <person name="Crespi M."/>
            <person name="Gallardo-Guerrero K."/>
            <person name="Delaux P.-M."/>
            <person name="Salse J."/>
            <person name="Berges H."/>
            <person name="Guyot R."/>
            <person name="Gouzy J."/>
            <person name="Peret B."/>
        </authorList>
    </citation>
    <scope>NUCLEOTIDE SEQUENCE [LARGE SCALE GENOMIC DNA]</scope>
    <source>
        <strain evidence="6">cv. Amiga</strain>
    </source>
</reference>
<evidence type="ECO:0000313" key="5">
    <source>
        <dbReference type="EMBL" id="KAE9593141.1"/>
    </source>
</evidence>
<dbReference type="InterPro" id="IPR036291">
    <property type="entry name" value="NAD(P)-bd_dom_sf"/>
</dbReference>
<dbReference type="EMBL" id="WOCE01000019">
    <property type="protein sequence ID" value="KAE9593141.1"/>
    <property type="molecule type" value="Genomic_DNA"/>
</dbReference>
<evidence type="ECO:0000256" key="1">
    <source>
        <dbReference type="ARBA" id="ARBA00005928"/>
    </source>
</evidence>
<dbReference type="AlphaFoldDB" id="A0A6A4NVP5"/>
<dbReference type="InterPro" id="IPR013120">
    <property type="entry name" value="FAR_NAD-bd"/>
</dbReference>
<dbReference type="OrthoDB" id="429813at2759"/>
<dbReference type="CDD" id="cd09071">
    <property type="entry name" value="FAR_C"/>
    <property type="match status" value="1"/>
</dbReference>
<dbReference type="GO" id="GO:0035336">
    <property type="term" value="P:long-chain fatty-acyl-CoA metabolic process"/>
    <property type="evidence" value="ECO:0007669"/>
    <property type="project" value="TreeGrafter"/>
</dbReference>
<dbReference type="Pfam" id="PF03015">
    <property type="entry name" value="Sterile"/>
    <property type="match status" value="1"/>
</dbReference>
<name>A0A6A4NVP5_LUPAL</name>
<dbReference type="PANTHER" id="PTHR11011">
    <property type="entry name" value="MALE STERILITY PROTEIN 2-RELATED"/>
    <property type="match status" value="1"/>
</dbReference>
<dbReference type="EC" id="1.2.1.84" evidence="4"/>
<keyword evidence="4" id="KW-0560">Oxidoreductase</keyword>
<dbReference type="InterPro" id="IPR033640">
    <property type="entry name" value="FAR_C"/>
</dbReference>
<accession>A0A6A4NVP5</accession>
<proteinExistence type="inferred from homology"/>
<sequence>MELGSILHFLENKSILITGATGFLAKILLEKILRVQPNVKKLYLLLRAADTESATHRLHNEIIGKDLFKLLKEKMGANFNSFLLEKLTLVPGDISREGLGLEDYILRGEIYNQTDVIINLAATTNFDERYDISLSLNTFGVKYTIDFAKKCTKLKVLVHVSTAYVCGEGEGLILEKPYDVIDSLNGVLGLDIAVEEKVVLEKLGELQKQGATENEIKMVMKDLGITRAKKYGWPNTYVFTKAMGEMVVEKLRGNLSVVILRPSIVTSTFKEPFPGWVEGIRTIDSLAVAYGKGKLACFLGDPKALIDVIPADMVVNAMLVAMVTHANYPSNTIYHLTSSVRKPIRLGALQDYGYLYFTAKPWINKDGKPVKVGKCVVLENMDSFHRYMFIRYILLLKGLDLVNTAFCQYFKGTYLDLNRKIQIVMRLVDLYKPYLFFTGAFDDMNTEKLRISARQGGVETDLFYFDPKVINWDDYFLNTHLPGAVKYIFK</sequence>
<gene>
    <name evidence="5" type="ORF">Lalb_Chr19g0136631</name>
</gene>
<dbReference type="GO" id="GO:0080019">
    <property type="term" value="F:alcohol-forming very long-chain fatty acyl-CoA reductase activity"/>
    <property type="evidence" value="ECO:0007669"/>
    <property type="project" value="InterPro"/>
</dbReference>
<evidence type="ECO:0000313" key="6">
    <source>
        <dbReference type="Proteomes" id="UP000447434"/>
    </source>
</evidence>
<comment type="catalytic activity">
    <reaction evidence="4">
        <text>a long-chain fatty acyl-CoA + 2 NADPH + 2 H(+) = a long-chain primary fatty alcohol + 2 NADP(+) + CoA</text>
        <dbReference type="Rhea" id="RHEA:52716"/>
        <dbReference type="ChEBI" id="CHEBI:15378"/>
        <dbReference type="ChEBI" id="CHEBI:57287"/>
        <dbReference type="ChEBI" id="CHEBI:57783"/>
        <dbReference type="ChEBI" id="CHEBI:58349"/>
        <dbReference type="ChEBI" id="CHEBI:77396"/>
        <dbReference type="ChEBI" id="CHEBI:83139"/>
        <dbReference type="EC" id="1.2.1.84"/>
    </reaction>
</comment>
<comment type="caution">
    <text evidence="5">The sequence shown here is derived from an EMBL/GenBank/DDBJ whole genome shotgun (WGS) entry which is preliminary data.</text>
</comment>
<dbReference type="GO" id="GO:0102965">
    <property type="term" value="F:alcohol-forming long-chain fatty acyl-CoA reductase activity"/>
    <property type="evidence" value="ECO:0007669"/>
    <property type="project" value="UniProtKB-EC"/>
</dbReference>
<keyword evidence="4" id="KW-0521">NADP</keyword>
<dbReference type="PANTHER" id="PTHR11011:SF99">
    <property type="entry name" value="FATTY ACYL-COA REDUCTASE 3"/>
    <property type="match status" value="1"/>
</dbReference>
<dbReference type="Proteomes" id="UP000447434">
    <property type="component" value="Chromosome 19"/>
</dbReference>
<keyword evidence="3 4" id="KW-0443">Lipid metabolism</keyword>
<dbReference type="SUPFAM" id="SSF51735">
    <property type="entry name" value="NAD(P)-binding Rossmann-fold domains"/>
    <property type="match status" value="1"/>
</dbReference>
<evidence type="ECO:0000256" key="3">
    <source>
        <dbReference type="ARBA" id="ARBA00023098"/>
    </source>
</evidence>
<comment type="similarity">
    <text evidence="1 4">Belongs to the fatty acyl-CoA reductase family.</text>
</comment>
<evidence type="ECO:0000256" key="4">
    <source>
        <dbReference type="RuleBase" id="RU363097"/>
    </source>
</evidence>
<dbReference type="GO" id="GO:0010345">
    <property type="term" value="P:suberin biosynthetic process"/>
    <property type="evidence" value="ECO:0007669"/>
    <property type="project" value="TreeGrafter"/>
</dbReference>
<evidence type="ECO:0000256" key="2">
    <source>
        <dbReference type="ARBA" id="ARBA00022516"/>
    </source>
</evidence>
<dbReference type="Pfam" id="PF07993">
    <property type="entry name" value="NAD_binding_4"/>
    <property type="match status" value="1"/>
</dbReference>
<dbReference type="InterPro" id="IPR026055">
    <property type="entry name" value="FAR"/>
</dbReference>
<comment type="function">
    <text evidence="4">Catalyzes the reduction of fatty acyl-CoA to fatty alcohols.</text>
</comment>
<dbReference type="CDD" id="cd05236">
    <property type="entry name" value="FAR-N_SDR_e"/>
    <property type="match status" value="1"/>
</dbReference>
<protein>
    <recommendedName>
        <fullName evidence="4">Fatty acyl-CoA reductase</fullName>
        <ecNumber evidence="4">1.2.1.84</ecNumber>
    </recommendedName>
</protein>
<organism evidence="5 6">
    <name type="scientific">Lupinus albus</name>
    <name type="common">White lupine</name>
    <name type="synonym">Lupinus termis</name>
    <dbReference type="NCBI Taxonomy" id="3870"/>
    <lineage>
        <taxon>Eukaryota</taxon>
        <taxon>Viridiplantae</taxon>
        <taxon>Streptophyta</taxon>
        <taxon>Embryophyta</taxon>
        <taxon>Tracheophyta</taxon>
        <taxon>Spermatophyta</taxon>
        <taxon>Magnoliopsida</taxon>
        <taxon>eudicotyledons</taxon>
        <taxon>Gunneridae</taxon>
        <taxon>Pentapetalae</taxon>
        <taxon>rosids</taxon>
        <taxon>fabids</taxon>
        <taxon>Fabales</taxon>
        <taxon>Fabaceae</taxon>
        <taxon>Papilionoideae</taxon>
        <taxon>50 kb inversion clade</taxon>
        <taxon>genistoids sensu lato</taxon>
        <taxon>core genistoids</taxon>
        <taxon>Genisteae</taxon>
        <taxon>Lupinus</taxon>
    </lineage>
</organism>
<dbReference type="Gene3D" id="3.40.50.720">
    <property type="entry name" value="NAD(P)-binding Rossmann-like Domain"/>
    <property type="match status" value="1"/>
</dbReference>
<keyword evidence="2 4" id="KW-0444">Lipid biosynthesis</keyword>
<keyword evidence="6" id="KW-1185">Reference proteome</keyword>